<evidence type="ECO:0000313" key="2">
    <source>
        <dbReference type="EMBL" id="MEE6111634.1"/>
    </source>
</evidence>
<dbReference type="NCBIfam" id="TIGR01626">
    <property type="entry name" value="ytfJ_HI0045"/>
    <property type="match status" value="1"/>
</dbReference>
<keyword evidence="1" id="KW-0732">Signal</keyword>
<dbReference type="Proteomes" id="UP001352533">
    <property type="component" value="Unassembled WGS sequence"/>
</dbReference>
<evidence type="ECO:0000313" key="3">
    <source>
        <dbReference type="Proteomes" id="UP001352533"/>
    </source>
</evidence>
<organism evidence="2 3">
    <name type="scientific">Avibacterium paragallinarum</name>
    <name type="common">Haemophilus gallinarum</name>
    <dbReference type="NCBI Taxonomy" id="728"/>
    <lineage>
        <taxon>Bacteria</taxon>
        <taxon>Pseudomonadati</taxon>
        <taxon>Pseudomonadota</taxon>
        <taxon>Gammaproteobacteria</taxon>
        <taxon>Pasteurellales</taxon>
        <taxon>Pasteurellaceae</taxon>
        <taxon>Avibacterium</taxon>
    </lineage>
</organism>
<reference evidence="2 3" key="1">
    <citation type="journal article" date="2022" name="Front. Microbiol.">
        <title>Commensal bacteria contribute to the growth of multidrug-resistant Avibacterium paragallinarum in chickens.</title>
        <authorList>
            <person name="Zhu J."/>
            <person name="Chen Y."/>
            <person name="Wu Y."/>
            <person name="Wang Y."/>
            <person name="Zhu K."/>
        </authorList>
    </citation>
    <scope>NUCLEOTIDE SEQUENCE [LARGE SCALE GENOMIC DNA]</scope>
    <source>
        <strain evidence="2 3">AV12</strain>
    </source>
</reference>
<dbReference type="EMBL" id="JAMDKS010000001">
    <property type="protein sequence ID" value="MEE6111634.1"/>
    <property type="molecule type" value="Genomic_DNA"/>
</dbReference>
<name>A0ABU7QLI0_AVIPA</name>
<dbReference type="Pfam" id="PF09695">
    <property type="entry name" value="YtfJ_HI0045"/>
    <property type="match status" value="1"/>
</dbReference>
<evidence type="ECO:0000256" key="1">
    <source>
        <dbReference type="SAM" id="SignalP"/>
    </source>
</evidence>
<keyword evidence="3" id="KW-1185">Reference proteome</keyword>
<comment type="caution">
    <text evidence="2">The sequence shown here is derived from an EMBL/GenBank/DDBJ whole genome shotgun (WGS) entry which is preliminary data.</text>
</comment>
<protein>
    <submittedName>
        <fullName evidence="2">YtfJ family protein</fullName>
    </submittedName>
</protein>
<dbReference type="RefSeq" id="WP_194750062.1">
    <property type="nucleotide sequence ID" value="NZ_JACEWB010000001.1"/>
</dbReference>
<dbReference type="Gene3D" id="3.40.30.10">
    <property type="entry name" value="Glutaredoxin"/>
    <property type="match status" value="1"/>
</dbReference>
<dbReference type="InterPro" id="IPR006513">
    <property type="entry name" value="YtfJ_HI0045"/>
</dbReference>
<sequence>MKKTTALLGAILLSTAVVSHAHNIQLNADLPNVNVSQKGELVLKNQDISYQPWQASQLKGKVRVLQHIAGRSAVKEKNLPLMDAIKKQKFNAALYQTTNIVNADDAIFGTGAFVRSSVKDAKQQNPHSQVVLDEKSAVKNAWQLKEKESLIVVLDKNGKVKFVQEGKLSPTQIQQVIGLVKRLVENNL</sequence>
<gene>
    <name evidence="2" type="ORF">M5S25_00175</name>
</gene>
<accession>A0ABU7QLI0</accession>
<proteinExistence type="predicted"/>
<feature type="signal peptide" evidence="1">
    <location>
        <begin position="1"/>
        <end position="21"/>
    </location>
</feature>
<feature type="chain" id="PRO_5045333574" evidence="1">
    <location>
        <begin position="22"/>
        <end position="188"/>
    </location>
</feature>